<dbReference type="AlphaFoldDB" id="A0A4Y7IUU6"/>
<evidence type="ECO:0000313" key="1">
    <source>
        <dbReference type="EMBL" id="RZC51560.1"/>
    </source>
</evidence>
<keyword evidence="2" id="KW-1185">Reference proteome</keyword>
<reference evidence="1 2" key="1">
    <citation type="journal article" date="2018" name="Science">
        <title>The opium poppy genome and morphinan production.</title>
        <authorList>
            <person name="Guo L."/>
            <person name="Winzer T."/>
            <person name="Yang X."/>
            <person name="Li Y."/>
            <person name="Ning Z."/>
            <person name="He Z."/>
            <person name="Teodor R."/>
            <person name="Lu Y."/>
            <person name="Bowser T.A."/>
            <person name="Graham I.A."/>
            <person name="Ye K."/>
        </authorList>
    </citation>
    <scope>NUCLEOTIDE SEQUENCE [LARGE SCALE GENOMIC DNA]</scope>
    <source>
        <strain evidence="2">cv. HN1</strain>
        <tissue evidence="1">Leaves</tissue>
    </source>
</reference>
<evidence type="ECO:0008006" key="3">
    <source>
        <dbReference type="Google" id="ProtNLM"/>
    </source>
</evidence>
<accession>A0A4Y7IUU6</accession>
<evidence type="ECO:0000313" key="2">
    <source>
        <dbReference type="Proteomes" id="UP000316621"/>
    </source>
</evidence>
<dbReference type="Gramene" id="RZC51560">
    <property type="protein sequence ID" value="RZC51560"/>
    <property type="gene ID" value="C5167_019981"/>
</dbReference>
<dbReference type="EMBL" id="CM010716">
    <property type="protein sequence ID" value="RZC51560.1"/>
    <property type="molecule type" value="Genomic_DNA"/>
</dbReference>
<dbReference type="Proteomes" id="UP000316621">
    <property type="component" value="Chromosome 2"/>
</dbReference>
<gene>
    <name evidence="1" type="ORF">C5167_019981</name>
</gene>
<name>A0A4Y7IUU6_PAPSO</name>
<protein>
    <recommendedName>
        <fullName evidence="3">C2H2-type domain-containing protein</fullName>
    </recommendedName>
</protein>
<organism evidence="1 2">
    <name type="scientific">Papaver somniferum</name>
    <name type="common">Opium poppy</name>
    <dbReference type="NCBI Taxonomy" id="3469"/>
    <lineage>
        <taxon>Eukaryota</taxon>
        <taxon>Viridiplantae</taxon>
        <taxon>Streptophyta</taxon>
        <taxon>Embryophyta</taxon>
        <taxon>Tracheophyta</taxon>
        <taxon>Spermatophyta</taxon>
        <taxon>Magnoliopsida</taxon>
        <taxon>Ranunculales</taxon>
        <taxon>Papaveraceae</taxon>
        <taxon>Papaveroideae</taxon>
        <taxon>Papaver</taxon>
    </lineage>
</organism>
<proteinExistence type="predicted"/>
<sequence length="97" mass="11255">MCKKDKLRVFIAKKWRENEKKCCVCNSVVSNLSKLPSHIEDHIDSAYYHCGDIVAGYPIKHVRVHSCYETPPLYDNSFVSNLFLLSSYLVLRSSFHM</sequence>